<evidence type="ECO:0000256" key="10">
    <source>
        <dbReference type="ARBA" id="ARBA00022989"/>
    </source>
</evidence>
<keyword evidence="5 12" id="KW-0813">Transport</keyword>
<dbReference type="EMBL" id="LT978514">
    <property type="protein sequence ID" value="SPC22720.1"/>
    <property type="molecule type" value="Genomic_DNA"/>
</dbReference>
<keyword evidence="8 12" id="KW-0812">Transmembrane</keyword>
<name>A0A375GDR5_9BURK</name>
<reference evidence="13 14" key="1">
    <citation type="submission" date="2018-01" db="EMBL/GenBank/DDBJ databases">
        <authorList>
            <person name="Clerissi C."/>
        </authorList>
    </citation>
    <scope>NUCLEOTIDE SEQUENCE [LARGE SCALE GENOMIC DNA]</scope>
    <source>
        <strain evidence="13">Cupriavidus taiwanensis STM 6021</strain>
    </source>
</reference>
<evidence type="ECO:0000256" key="3">
    <source>
        <dbReference type="ARBA" id="ARBA00008741"/>
    </source>
</evidence>
<dbReference type="GO" id="GO:0005886">
    <property type="term" value="C:plasma membrane"/>
    <property type="evidence" value="ECO:0007669"/>
    <property type="project" value="UniProtKB-SubCell"/>
</dbReference>
<dbReference type="InterPro" id="IPR007078">
    <property type="entry name" value="Haem_export_protD_CcmD"/>
</dbReference>
<dbReference type="Proteomes" id="UP000257139">
    <property type="component" value="Chromosome CBM2594_b"/>
</dbReference>
<evidence type="ECO:0000256" key="1">
    <source>
        <dbReference type="ARBA" id="ARBA00002442"/>
    </source>
</evidence>
<gene>
    <name evidence="13" type="primary">ccmD</name>
    <name evidence="13" type="ORF">CBM2594_B40055</name>
</gene>
<evidence type="ECO:0000256" key="12">
    <source>
        <dbReference type="RuleBase" id="RU363101"/>
    </source>
</evidence>
<dbReference type="AlphaFoldDB" id="A0A375GDR5"/>
<comment type="subcellular location">
    <subcellularLocation>
        <location evidence="2 12">Cell inner membrane</location>
        <topology evidence="2 12">Single-pass membrane protein</topology>
    </subcellularLocation>
</comment>
<dbReference type="RefSeq" id="WP_025581947.1">
    <property type="nucleotide sequence ID" value="NZ_LT976872.1"/>
</dbReference>
<keyword evidence="10 12" id="KW-1133">Transmembrane helix</keyword>
<accession>A0A375GDR5</accession>
<organism evidence="13 14">
    <name type="scientific">Cupriavidus taiwanensis</name>
    <dbReference type="NCBI Taxonomy" id="164546"/>
    <lineage>
        <taxon>Bacteria</taxon>
        <taxon>Pseudomonadati</taxon>
        <taxon>Pseudomonadota</taxon>
        <taxon>Betaproteobacteria</taxon>
        <taxon>Burkholderiales</taxon>
        <taxon>Burkholderiaceae</taxon>
        <taxon>Cupriavidus</taxon>
    </lineage>
</organism>
<evidence type="ECO:0000256" key="2">
    <source>
        <dbReference type="ARBA" id="ARBA00004377"/>
    </source>
</evidence>
<proteinExistence type="inferred from homology"/>
<feature type="transmembrane region" description="Helical" evidence="12">
    <location>
        <begin position="16"/>
        <end position="38"/>
    </location>
</feature>
<evidence type="ECO:0000256" key="4">
    <source>
        <dbReference type="ARBA" id="ARBA00016461"/>
    </source>
</evidence>
<evidence type="ECO:0000313" key="13">
    <source>
        <dbReference type="EMBL" id="SPC22720.1"/>
    </source>
</evidence>
<evidence type="ECO:0000256" key="7">
    <source>
        <dbReference type="ARBA" id="ARBA00022519"/>
    </source>
</evidence>
<comment type="similarity">
    <text evidence="3 12">Belongs to the CcmD/CycX/HelD family.</text>
</comment>
<evidence type="ECO:0000256" key="5">
    <source>
        <dbReference type="ARBA" id="ARBA00022448"/>
    </source>
</evidence>
<evidence type="ECO:0000256" key="6">
    <source>
        <dbReference type="ARBA" id="ARBA00022475"/>
    </source>
</evidence>
<comment type="function">
    <text evidence="1 12">Required for the export of heme to the periplasm for the biogenesis of c-type cytochromes.</text>
</comment>
<evidence type="ECO:0000256" key="11">
    <source>
        <dbReference type="ARBA" id="ARBA00023136"/>
    </source>
</evidence>
<evidence type="ECO:0000256" key="8">
    <source>
        <dbReference type="ARBA" id="ARBA00022692"/>
    </source>
</evidence>
<protein>
    <recommendedName>
        <fullName evidence="4 12">Heme exporter protein D</fullName>
    </recommendedName>
</protein>
<dbReference type="GO" id="GO:0017004">
    <property type="term" value="P:cytochrome complex assembly"/>
    <property type="evidence" value="ECO:0007669"/>
    <property type="project" value="UniProtKB-KW"/>
</dbReference>
<dbReference type="NCBIfam" id="TIGR03141">
    <property type="entry name" value="cytochro_ccmD"/>
    <property type="match status" value="1"/>
</dbReference>
<keyword evidence="7 12" id="KW-0997">Cell inner membrane</keyword>
<dbReference type="GO" id="GO:0015886">
    <property type="term" value="P:heme transport"/>
    <property type="evidence" value="ECO:0007669"/>
    <property type="project" value="InterPro"/>
</dbReference>
<sequence length="59" mass="6266">MNLAALLPSLLTDGRHGVFIAGAFGVSALLLALELVLLARRSRATRPLADPEAVREADR</sequence>
<keyword evidence="6 12" id="KW-1003">Cell membrane</keyword>
<keyword evidence="9 12" id="KW-0201">Cytochrome c-type biogenesis</keyword>
<evidence type="ECO:0000313" key="14">
    <source>
        <dbReference type="Proteomes" id="UP000257139"/>
    </source>
</evidence>
<keyword evidence="11 12" id="KW-0472">Membrane</keyword>
<dbReference type="Pfam" id="PF04995">
    <property type="entry name" value="CcmD"/>
    <property type="match status" value="1"/>
</dbReference>
<evidence type="ECO:0000256" key="9">
    <source>
        <dbReference type="ARBA" id="ARBA00022748"/>
    </source>
</evidence>